<evidence type="ECO:0000256" key="1">
    <source>
        <dbReference type="ARBA" id="ARBA00022801"/>
    </source>
</evidence>
<dbReference type="Gene3D" id="3.40.50.1820">
    <property type="entry name" value="alpha/beta hydrolase"/>
    <property type="match status" value="1"/>
</dbReference>
<dbReference type="NCBIfam" id="TIGR00976">
    <property type="entry name" value="CocE_NonD"/>
    <property type="match status" value="1"/>
</dbReference>
<reference evidence="4" key="1">
    <citation type="submission" date="2016-03" db="EMBL/GenBank/DDBJ databases">
        <title>Complete genome sequence of Solimmundus cernigliae, representing a novel lineage of polycyclic aromatic hydrocarbon degraders within the Gammaproteobacteria.</title>
        <authorList>
            <person name="Singleton D.R."/>
            <person name="Dickey A.N."/>
            <person name="Scholl E.H."/>
            <person name="Wright F.A."/>
            <person name="Aitken M.D."/>
        </authorList>
    </citation>
    <scope>NUCLEOTIDE SEQUENCE [LARGE SCALE GENOMIC DNA]</scope>
    <source>
        <strain evidence="4">TR3.2</strain>
    </source>
</reference>
<dbReference type="AlphaFoldDB" id="A0A1B1YQ48"/>
<keyword evidence="4" id="KW-1185">Reference proteome</keyword>
<dbReference type="InterPro" id="IPR005674">
    <property type="entry name" value="CocE/Ser_esterase"/>
</dbReference>
<dbReference type="InterPro" id="IPR000383">
    <property type="entry name" value="Xaa-Pro-like_dom"/>
</dbReference>
<dbReference type="InterPro" id="IPR029058">
    <property type="entry name" value="AB_hydrolase_fold"/>
</dbReference>
<dbReference type="Gene3D" id="1.10.3020.10">
    <property type="entry name" value="alpha-amino acid ester hydrolase ( Helical cap domain)"/>
    <property type="match status" value="1"/>
</dbReference>
<proteinExistence type="predicted"/>
<dbReference type="Pfam" id="PF08530">
    <property type="entry name" value="PepX_C"/>
    <property type="match status" value="1"/>
</dbReference>
<dbReference type="RefSeq" id="WP_068802385.1">
    <property type="nucleotide sequence ID" value="NZ_CP014671.1"/>
</dbReference>
<dbReference type="EMBL" id="CP014671">
    <property type="protein sequence ID" value="ANX02871.1"/>
    <property type="molecule type" value="Genomic_DNA"/>
</dbReference>
<dbReference type="InterPro" id="IPR050585">
    <property type="entry name" value="Xaa-Pro_dipeptidyl-ppase/CocE"/>
</dbReference>
<evidence type="ECO:0000259" key="2">
    <source>
        <dbReference type="SMART" id="SM00939"/>
    </source>
</evidence>
<gene>
    <name evidence="3" type="ORF">PG2T_00780</name>
</gene>
<dbReference type="PANTHER" id="PTHR43056:SF10">
    <property type="entry name" value="COCE_NOND FAMILY, PUTATIVE (AFU_ORTHOLOGUE AFUA_7G00600)-RELATED"/>
    <property type="match status" value="1"/>
</dbReference>
<dbReference type="STRING" id="1810504.PG2T_00780"/>
<dbReference type="SUPFAM" id="SSF53474">
    <property type="entry name" value="alpha/beta-Hydrolases"/>
    <property type="match status" value="1"/>
</dbReference>
<dbReference type="OrthoDB" id="9806163at2"/>
<dbReference type="InParanoid" id="A0A1B1YQ48"/>
<dbReference type="SUPFAM" id="SSF49785">
    <property type="entry name" value="Galactose-binding domain-like"/>
    <property type="match status" value="1"/>
</dbReference>
<accession>A0A1B1YQ48</accession>
<feature type="domain" description="Xaa-Pro dipeptidyl-peptidase C-terminal" evidence="2">
    <location>
        <begin position="346"/>
        <end position="578"/>
    </location>
</feature>
<sequence>MTDAELERALAAVDLPRPGYWQAQYLKNVEQLSKPQYTMIVERDVPLQMRDGVTLRADVFRPDAPGKFPGLLALSAYGKDCQSAPIPAQPINSWVFDHNVEAGDIEFFVRRGYVYVIPDERGLGKSEGAWNGPFSVQEQEDGHDIVEWIAAQPWCSGKVGMMGISWFGMIQRFVAAQQPPHLAAIFPYEAANDLYGVAYEGGVIQPFWWELEREIPAHTTASESEKLYSPEELEARVNAIAATKDIALNTNYVRLLARRKTAFFDQLLHPTNTDFWARRRSRDKVGKITVPVYTASCWIPFFKPFMQAVWDDMNDPTLNVPKKAAIFGHHIHTALPGPPELKYEALRWYDHWMKGVDTGIMDEPPIRLFVMGTNQYRFEHEWPLARTQWTRLYLRPFGALTPLPEPTDADPDPLVHRPPIISTERNSVRYSTPPMSAPMEVTGPVVLNLHAALDQPDATFIAKLWAVGPGDARFPLCRGVLKASHRALDAEKSTPWNPVQTHVDPQPVVPGEVNEYSIGFPSISYVFRPGERMELEISTCDPIDIPWHHRMNVMGPLPSMTLTYYKLYRDKDHASHLLVPVIPIGAPHG</sequence>
<dbReference type="KEGG" id="gbi:PG2T_00780"/>
<name>A0A1B1YQ48_9GAMM</name>
<dbReference type="InterPro" id="IPR008979">
    <property type="entry name" value="Galactose-bd-like_sf"/>
</dbReference>
<dbReference type="Pfam" id="PF02129">
    <property type="entry name" value="Peptidase_S15"/>
    <property type="match status" value="1"/>
</dbReference>
<keyword evidence="1" id="KW-0378">Hydrolase</keyword>
<organism evidence="3 4">
    <name type="scientific">Immundisolibacter cernigliae</name>
    <dbReference type="NCBI Taxonomy" id="1810504"/>
    <lineage>
        <taxon>Bacteria</taxon>
        <taxon>Pseudomonadati</taxon>
        <taxon>Pseudomonadota</taxon>
        <taxon>Gammaproteobacteria</taxon>
        <taxon>Immundisolibacterales</taxon>
        <taxon>Immundisolibacteraceae</taxon>
        <taxon>Immundisolibacter</taxon>
    </lineage>
</organism>
<evidence type="ECO:0000313" key="4">
    <source>
        <dbReference type="Proteomes" id="UP000092952"/>
    </source>
</evidence>
<dbReference type="GO" id="GO:0008239">
    <property type="term" value="F:dipeptidyl-peptidase activity"/>
    <property type="evidence" value="ECO:0007669"/>
    <property type="project" value="InterPro"/>
</dbReference>
<dbReference type="Gene3D" id="2.60.120.260">
    <property type="entry name" value="Galactose-binding domain-like"/>
    <property type="match status" value="1"/>
</dbReference>
<dbReference type="Proteomes" id="UP000092952">
    <property type="component" value="Chromosome"/>
</dbReference>
<dbReference type="SMART" id="SM00939">
    <property type="entry name" value="PepX_C"/>
    <property type="match status" value="1"/>
</dbReference>
<dbReference type="PANTHER" id="PTHR43056">
    <property type="entry name" value="PEPTIDASE S9 PROLYL OLIGOPEPTIDASE"/>
    <property type="match status" value="1"/>
</dbReference>
<protein>
    <recommendedName>
        <fullName evidence="2">Xaa-Pro dipeptidyl-peptidase C-terminal domain-containing protein</fullName>
    </recommendedName>
</protein>
<evidence type="ECO:0000313" key="3">
    <source>
        <dbReference type="EMBL" id="ANX02871.1"/>
    </source>
</evidence>
<dbReference type="InterPro" id="IPR013736">
    <property type="entry name" value="Xaa-Pro_dipept_C"/>
</dbReference>